<feature type="non-terminal residue" evidence="4">
    <location>
        <position position="340"/>
    </location>
</feature>
<evidence type="ECO:0000256" key="1">
    <source>
        <dbReference type="SAM" id="SignalP"/>
    </source>
</evidence>
<dbReference type="GO" id="GO:0016491">
    <property type="term" value="F:oxidoreductase activity"/>
    <property type="evidence" value="ECO:0007669"/>
    <property type="project" value="InterPro"/>
</dbReference>
<dbReference type="InterPro" id="IPR013083">
    <property type="entry name" value="Znf_RING/FYVE/PHD"/>
</dbReference>
<name>A0A0L7LWF0_OPEBR</name>
<feature type="chain" id="PRO_5005573695" evidence="1">
    <location>
        <begin position="18"/>
        <end position="340"/>
    </location>
</feature>
<dbReference type="STRING" id="104452.A0A0L7LWF0"/>
<keyword evidence="1" id="KW-0732">Signal</keyword>
<dbReference type="Pfam" id="PF21202">
    <property type="entry name" value="SLX1_C"/>
    <property type="match status" value="1"/>
</dbReference>
<comment type="caution">
    <text evidence="4">The sequence shown here is derived from an EMBL/GenBank/DDBJ whole genome shotgun (WGS) entry which is preliminary data.</text>
</comment>
<protein>
    <submittedName>
        <fullName evidence="4">Uncharacterized protein</fullName>
    </submittedName>
</protein>
<sequence length="340" mass="37626">LIALLLWLSRNLWKTSSACIYSTVKTQDTKDVFEWAWQNPTKTKRLQHLNLRKIPRKETVFKFNLRVERKPPDHMPICHGPVKSKNLKKNALPTTPTHTKCLLCSKYITNHLKISCLNPSCELVCHITCLAELMLPPGEYVPIEGDCPFCGVNLKWGDLIRKMKGCKMGDEINCDGKNGSDGDESDMVAANAEAPCRELNDGNKIPLVALGTGRGTAAEGADGSPDDVDYLETWEGMQEAKDLGLTSSIGVSNFNISQIDRLVHHARICPAVNEVEVNPTLTQGPLVSHCHDLNIAVMAYSPFGFLVSRKQQDAPPPRHDDPTLVAMADNHIVQKKNADI</sequence>
<dbReference type="PANTHER" id="PTHR11732">
    <property type="entry name" value="ALDO/KETO REDUCTASE"/>
    <property type="match status" value="1"/>
</dbReference>
<dbReference type="Proteomes" id="UP000037510">
    <property type="component" value="Unassembled WGS sequence"/>
</dbReference>
<evidence type="ECO:0000313" key="5">
    <source>
        <dbReference type="Proteomes" id="UP000037510"/>
    </source>
</evidence>
<keyword evidence="5" id="KW-1185">Reference proteome</keyword>
<dbReference type="InterPro" id="IPR023210">
    <property type="entry name" value="NADP_OxRdtase_dom"/>
</dbReference>
<feature type="domain" description="NADP-dependent oxidoreductase" evidence="2">
    <location>
        <begin position="227"/>
        <end position="321"/>
    </location>
</feature>
<organism evidence="4 5">
    <name type="scientific">Operophtera brumata</name>
    <name type="common">Winter moth</name>
    <name type="synonym">Phalaena brumata</name>
    <dbReference type="NCBI Taxonomy" id="104452"/>
    <lineage>
        <taxon>Eukaryota</taxon>
        <taxon>Metazoa</taxon>
        <taxon>Ecdysozoa</taxon>
        <taxon>Arthropoda</taxon>
        <taxon>Hexapoda</taxon>
        <taxon>Insecta</taxon>
        <taxon>Pterygota</taxon>
        <taxon>Neoptera</taxon>
        <taxon>Endopterygota</taxon>
        <taxon>Lepidoptera</taxon>
        <taxon>Glossata</taxon>
        <taxon>Ditrysia</taxon>
        <taxon>Geometroidea</taxon>
        <taxon>Geometridae</taxon>
        <taxon>Larentiinae</taxon>
        <taxon>Operophtera</taxon>
    </lineage>
</organism>
<reference evidence="4 5" key="1">
    <citation type="journal article" date="2015" name="Genome Biol. Evol.">
        <title>The genome of winter moth (Operophtera brumata) provides a genomic perspective on sexual dimorphism and phenology.</title>
        <authorList>
            <person name="Derks M.F."/>
            <person name="Smit S."/>
            <person name="Salis L."/>
            <person name="Schijlen E."/>
            <person name="Bossers A."/>
            <person name="Mateman C."/>
            <person name="Pijl A.S."/>
            <person name="de Ridder D."/>
            <person name="Groenen M.A."/>
            <person name="Visser M.E."/>
            <person name="Megens H.J."/>
        </authorList>
    </citation>
    <scope>NUCLEOTIDE SEQUENCE [LARGE SCALE GENOMIC DNA]</scope>
    <source>
        <strain evidence="4">WM2013NL</strain>
        <tissue evidence="4">Head and thorax</tissue>
    </source>
</reference>
<dbReference type="InterPro" id="IPR036812">
    <property type="entry name" value="NAD(P)_OxRdtase_dom_sf"/>
</dbReference>
<dbReference type="PRINTS" id="PR00069">
    <property type="entry name" value="ALDKETRDTASE"/>
</dbReference>
<feature type="domain" description="Structure-specific endonuclease subunit SLX1 C-terminal" evidence="3">
    <location>
        <begin position="100"/>
        <end position="160"/>
    </location>
</feature>
<dbReference type="Gene3D" id="3.20.20.100">
    <property type="entry name" value="NADP-dependent oxidoreductase domain"/>
    <property type="match status" value="1"/>
</dbReference>
<accession>A0A0L7LWF0</accession>
<dbReference type="SUPFAM" id="SSF51430">
    <property type="entry name" value="NAD(P)-linked oxidoreductase"/>
    <property type="match status" value="1"/>
</dbReference>
<feature type="non-terminal residue" evidence="4">
    <location>
        <position position="1"/>
    </location>
</feature>
<dbReference type="InterPro" id="IPR048749">
    <property type="entry name" value="SLX1_C"/>
</dbReference>
<evidence type="ECO:0000313" key="4">
    <source>
        <dbReference type="EMBL" id="KOB79476.1"/>
    </source>
</evidence>
<dbReference type="Gene3D" id="3.30.40.10">
    <property type="entry name" value="Zinc/RING finger domain, C3HC4 (zinc finger)"/>
    <property type="match status" value="1"/>
</dbReference>
<dbReference type="InterPro" id="IPR020471">
    <property type="entry name" value="AKR"/>
</dbReference>
<evidence type="ECO:0000259" key="2">
    <source>
        <dbReference type="Pfam" id="PF00248"/>
    </source>
</evidence>
<dbReference type="EMBL" id="JTDY01000008">
    <property type="protein sequence ID" value="KOB79476.1"/>
    <property type="molecule type" value="Genomic_DNA"/>
</dbReference>
<gene>
    <name evidence="4" type="ORF">OBRU01_00176</name>
</gene>
<feature type="signal peptide" evidence="1">
    <location>
        <begin position="1"/>
        <end position="17"/>
    </location>
</feature>
<dbReference type="AlphaFoldDB" id="A0A0L7LWF0"/>
<evidence type="ECO:0000259" key="3">
    <source>
        <dbReference type="Pfam" id="PF21202"/>
    </source>
</evidence>
<dbReference type="Pfam" id="PF00248">
    <property type="entry name" value="Aldo_ket_red"/>
    <property type="match status" value="1"/>
</dbReference>
<proteinExistence type="predicted"/>